<keyword evidence="2" id="KW-0472">Membrane</keyword>
<dbReference type="SUPFAM" id="SSF101478">
    <property type="entry name" value="ADP-ribosylglycohydrolase"/>
    <property type="match status" value="1"/>
</dbReference>
<reference evidence="3 4" key="1">
    <citation type="journal article" date="2017" name="Nat. Ecol. Evol.">
        <title>Scallop genome provides insights into evolution of bilaterian karyotype and development.</title>
        <authorList>
            <person name="Wang S."/>
            <person name="Zhang J."/>
            <person name="Jiao W."/>
            <person name="Li J."/>
            <person name="Xun X."/>
            <person name="Sun Y."/>
            <person name="Guo X."/>
            <person name="Huan P."/>
            <person name="Dong B."/>
            <person name="Zhang L."/>
            <person name="Hu X."/>
            <person name="Sun X."/>
            <person name="Wang J."/>
            <person name="Zhao C."/>
            <person name="Wang Y."/>
            <person name="Wang D."/>
            <person name="Huang X."/>
            <person name="Wang R."/>
            <person name="Lv J."/>
            <person name="Li Y."/>
            <person name="Zhang Z."/>
            <person name="Liu B."/>
            <person name="Lu W."/>
            <person name="Hui Y."/>
            <person name="Liang J."/>
            <person name="Zhou Z."/>
            <person name="Hou R."/>
            <person name="Li X."/>
            <person name="Liu Y."/>
            <person name="Li H."/>
            <person name="Ning X."/>
            <person name="Lin Y."/>
            <person name="Zhao L."/>
            <person name="Xing Q."/>
            <person name="Dou J."/>
            <person name="Li Y."/>
            <person name="Mao J."/>
            <person name="Guo H."/>
            <person name="Dou H."/>
            <person name="Li T."/>
            <person name="Mu C."/>
            <person name="Jiang W."/>
            <person name="Fu Q."/>
            <person name="Fu X."/>
            <person name="Miao Y."/>
            <person name="Liu J."/>
            <person name="Yu Q."/>
            <person name="Li R."/>
            <person name="Liao H."/>
            <person name="Li X."/>
            <person name="Kong Y."/>
            <person name="Jiang Z."/>
            <person name="Chourrout D."/>
            <person name="Li R."/>
            <person name="Bao Z."/>
        </authorList>
    </citation>
    <scope>NUCLEOTIDE SEQUENCE [LARGE SCALE GENOMIC DNA]</scope>
    <source>
        <strain evidence="3 4">PY_sf001</strain>
    </source>
</reference>
<organism evidence="3 4">
    <name type="scientific">Mizuhopecten yessoensis</name>
    <name type="common">Japanese scallop</name>
    <name type="synonym">Patinopecten yessoensis</name>
    <dbReference type="NCBI Taxonomy" id="6573"/>
    <lineage>
        <taxon>Eukaryota</taxon>
        <taxon>Metazoa</taxon>
        <taxon>Spiralia</taxon>
        <taxon>Lophotrochozoa</taxon>
        <taxon>Mollusca</taxon>
        <taxon>Bivalvia</taxon>
        <taxon>Autobranchia</taxon>
        <taxon>Pteriomorphia</taxon>
        <taxon>Pectinida</taxon>
        <taxon>Pectinoidea</taxon>
        <taxon>Pectinidae</taxon>
        <taxon>Mizuhopecten</taxon>
    </lineage>
</organism>
<dbReference type="Gene3D" id="1.10.4080.10">
    <property type="entry name" value="ADP-ribosylation/Crystallin J1"/>
    <property type="match status" value="1"/>
</dbReference>
<comment type="cofactor">
    <cofactor evidence="1">
        <name>Mg(2+)</name>
        <dbReference type="ChEBI" id="CHEBI:18420"/>
    </cofactor>
    <text evidence="1">Binds 2 magnesium ions per subunit.</text>
</comment>
<evidence type="ECO:0000313" key="4">
    <source>
        <dbReference type="Proteomes" id="UP000242188"/>
    </source>
</evidence>
<dbReference type="EMBL" id="NEDP02003825">
    <property type="protein sequence ID" value="OWF47682.1"/>
    <property type="molecule type" value="Genomic_DNA"/>
</dbReference>
<accession>A0A210QG12</accession>
<feature type="transmembrane region" description="Helical" evidence="2">
    <location>
        <begin position="12"/>
        <end position="32"/>
    </location>
</feature>
<keyword evidence="1" id="KW-0479">Metal-binding</keyword>
<gene>
    <name evidence="3" type="ORF">KP79_PYT12836</name>
</gene>
<dbReference type="PANTHER" id="PTHR16222:SF17">
    <property type="entry name" value="SELENOPROTEIN J"/>
    <property type="match status" value="1"/>
</dbReference>
<dbReference type="InterPro" id="IPR036705">
    <property type="entry name" value="Ribosyl_crysJ1_sf"/>
</dbReference>
<keyword evidence="1" id="KW-0460">Magnesium</keyword>
<comment type="caution">
    <text evidence="3">The sequence shown here is derived from an EMBL/GenBank/DDBJ whole genome shotgun (WGS) entry which is preliminary data.</text>
</comment>
<dbReference type="Proteomes" id="UP000242188">
    <property type="component" value="Unassembled WGS sequence"/>
</dbReference>
<dbReference type="InterPro" id="IPR050792">
    <property type="entry name" value="ADP-ribosylglycohydrolase"/>
</dbReference>
<dbReference type="AlphaFoldDB" id="A0A210QG12"/>
<dbReference type="OrthoDB" id="524326at2759"/>
<feature type="binding site" evidence="1">
    <location>
        <position position="341"/>
    </location>
    <ligand>
        <name>Mg(2+)</name>
        <dbReference type="ChEBI" id="CHEBI:18420"/>
        <label>1</label>
    </ligand>
</feature>
<dbReference type="GO" id="GO:0046872">
    <property type="term" value="F:metal ion binding"/>
    <property type="evidence" value="ECO:0007669"/>
    <property type="project" value="UniProtKB-KW"/>
</dbReference>
<sequence length="386" mass="42310">MILLTNISCLLLFNLYYLIFVCLSRVVVLHLFTRRSTNVTVENVHYLFLNCPLCFNSTEMVDIAQRCVGAVVGSLVADAAAMPVHWIYDVGKMKKVVEDCQQKPEFLPESRCPFYSLPTGRYSSYGDQTFVLLKSMVENKGLNTDHYKKSLYERFGPKSAYEIDLGHPRTKDDLPIPGPWRPASLTEFIKNYDEGLTKTGKATDAQADGFSKVAPLVALYAGNTAKLVQEVEKAIRVTQEDAIAVECGLAAASILEKCVLGKSIEVAVRETLESSNTDVKAYIQKAIDGKTTPHTDFVHQVGSSCKVPGNFTNSVHCLLNSNGEFRDTVVMTIVPGGCNCSRCGFVGATLGAVNGFKAIPEDWISKTSNGHDLVNFANQLVGLREG</sequence>
<evidence type="ECO:0000256" key="1">
    <source>
        <dbReference type="PIRSR" id="PIRSR605502-1"/>
    </source>
</evidence>
<proteinExistence type="predicted"/>
<keyword evidence="2" id="KW-1133">Transmembrane helix</keyword>
<feature type="binding site" evidence="1">
    <location>
        <position position="123"/>
    </location>
    <ligand>
        <name>Mg(2+)</name>
        <dbReference type="ChEBI" id="CHEBI:18420"/>
        <label>1</label>
    </ligand>
</feature>
<dbReference type="STRING" id="6573.A0A210QG12"/>
<keyword evidence="4" id="KW-1185">Reference proteome</keyword>
<dbReference type="InterPro" id="IPR005502">
    <property type="entry name" value="Ribosyl_crysJ1"/>
</dbReference>
<dbReference type="Pfam" id="PF03747">
    <property type="entry name" value="ADP_ribosyl_GH"/>
    <property type="match status" value="1"/>
</dbReference>
<protein>
    <submittedName>
        <fullName evidence="3">Crystallin J1A</fullName>
    </submittedName>
</protein>
<evidence type="ECO:0000256" key="2">
    <source>
        <dbReference type="SAM" id="Phobius"/>
    </source>
</evidence>
<dbReference type="PANTHER" id="PTHR16222">
    <property type="entry name" value="ADP-RIBOSYLGLYCOHYDROLASE"/>
    <property type="match status" value="1"/>
</dbReference>
<name>A0A210QG12_MIZYE</name>
<evidence type="ECO:0000313" key="3">
    <source>
        <dbReference type="EMBL" id="OWF47682.1"/>
    </source>
</evidence>
<keyword evidence="2" id="KW-0812">Transmembrane</keyword>